<dbReference type="EMBL" id="BQNB010012522">
    <property type="protein sequence ID" value="GJT04613.1"/>
    <property type="molecule type" value="Genomic_DNA"/>
</dbReference>
<comment type="caution">
    <text evidence="2">The sequence shown here is derived from an EMBL/GenBank/DDBJ whole genome shotgun (WGS) entry which is preliminary data.</text>
</comment>
<keyword evidence="2" id="KW-0808">Transferase</keyword>
<accession>A0ABQ5AQG0</accession>
<dbReference type="Gene3D" id="3.10.10.10">
    <property type="entry name" value="HIV Type 1 Reverse Transcriptase, subunit A, domain 1"/>
    <property type="match status" value="1"/>
</dbReference>
<proteinExistence type="predicted"/>
<reference evidence="2" key="1">
    <citation type="journal article" date="2022" name="Int. J. Mol. Sci.">
        <title>Draft Genome of Tanacetum Coccineum: Genomic Comparison of Closely Related Tanacetum-Family Plants.</title>
        <authorList>
            <person name="Yamashiro T."/>
            <person name="Shiraishi A."/>
            <person name="Nakayama K."/>
            <person name="Satake H."/>
        </authorList>
    </citation>
    <scope>NUCLEOTIDE SEQUENCE</scope>
</reference>
<dbReference type="InterPro" id="IPR043502">
    <property type="entry name" value="DNA/RNA_pol_sf"/>
</dbReference>
<dbReference type="InterPro" id="IPR032567">
    <property type="entry name" value="RTL1-rel"/>
</dbReference>
<feature type="domain" description="Ty3 transposon capsid-like protein" evidence="1">
    <location>
        <begin position="60"/>
        <end position="232"/>
    </location>
</feature>
<evidence type="ECO:0000313" key="3">
    <source>
        <dbReference type="Proteomes" id="UP001151760"/>
    </source>
</evidence>
<sequence length="436" mass="49110">MPPKSAPLTQAAIRRIIKESVDDAIVVERARHANVGNDARGSGPARGQDVAPSVRQCTFVGFMKCNPTAFHGTERVVELLRWFEKIESVFEISECAEGKVLCLLLKVLLSKGPALTWWNAKVATMGLKTMNQMPWTKMKQLMTTEFCLIEEIQRMENELWTLKVNEYNIVAYTRRFNELTLMCPRMVESERVKVDAYIRGLTDNIKGEVTSSNPDNLNEAVRMAYKLMEHKSQARDERTLEGKRRKCLLDHFLCVSVVLLATLVRVLSSVTSVERLGTMVTLGTVCTERLSKRGRWRCSVVDLCYLGCCADGYDVGCTLNLRELVFESGSLCRNEIGTFDVIISCWVGCQARMPLSSVAGMLFLRRARLSFVLGIRDGKQVEEETNGRRPWAAPVARAPYRLAPSKMRELSVQLQELLEKGFIRPSSSPWGALVCL</sequence>
<protein>
    <submittedName>
        <fullName evidence="2">Reverse transcriptase domain-containing protein</fullName>
    </submittedName>
</protein>
<keyword evidence="2" id="KW-0548">Nucleotidyltransferase</keyword>
<evidence type="ECO:0000259" key="1">
    <source>
        <dbReference type="Pfam" id="PF19259"/>
    </source>
</evidence>
<dbReference type="PANTHER" id="PTHR15503:SF45">
    <property type="entry name" value="RNA-DIRECTED DNA POLYMERASE HOMOLOG"/>
    <property type="match status" value="1"/>
</dbReference>
<dbReference type="Proteomes" id="UP001151760">
    <property type="component" value="Unassembled WGS sequence"/>
</dbReference>
<dbReference type="SUPFAM" id="SSF56672">
    <property type="entry name" value="DNA/RNA polymerases"/>
    <property type="match status" value="1"/>
</dbReference>
<keyword evidence="2" id="KW-0695">RNA-directed DNA polymerase</keyword>
<keyword evidence="3" id="KW-1185">Reference proteome</keyword>
<reference evidence="2" key="2">
    <citation type="submission" date="2022-01" db="EMBL/GenBank/DDBJ databases">
        <authorList>
            <person name="Yamashiro T."/>
            <person name="Shiraishi A."/>
            <person name="Satake H."/>
            <person name="Nakayama K."/>
        </authorList>
    </citation>
    <scope>NUCLEOTIDE SEQUENCE</scope>
</reference>
<dbReference type="PANTHER" id="PTHR15503">
    <property type="entry name" value="LDOC1 RELATED"/>
    <property type="match status" value="1"/>
</dbReference>
<dbReference type="InterPro" id="IPR045358">
    <property type="entry name" value="Ty3_capsid"/>
</dbReference>
<evidence type="ECO:0000313" key="2">
    <source>
        <dbReference type="EMBL" id="GJT04613.1"/>
    </source>
</evidence>
<gene>
    <name evidence="2" type="ORF">Tco_0839075</name>
</gene>
<dbReference type="Pfam" id="PF19259">
    <property type="entry name" value="Ty3_capsid"/>
    <property type="match status" value="1"/>
</dbReference>
<dbReference type="GO" id="GO:0003964">
    <property type="term" value="F:RNA-directed DNA polymerase activity"/>
    <property type="evidence" value="ECO:0007669"/>
    <property type="project" value="UniProtKB-KW"/>
</dbReference>
<organism evidence="2 3">
    <name type="scientific">Tanacetum coccineum</name>
    <dbReference type="NCBI Taxonomy" id="301880"/>
    <lineage>
        <taxon>Eukaryota</taxon>
        <taxon>Viridiplantae</taxon>
        <taxon>Streptophyta</taxon>
        <taxon>Embryophyta</taxon>
        <taxon>Tracheophyta</taxon>
        <taxon>Spermatophyta</taxon>
        <taxon>Magnoliopsida</taxon>
        <taxon>eudicotyledons</taxon>
        <taxon>Gunneridae</taxon>
        <taxon>Pentapetalae</taxon>
        <taxon>asterids</taxon>
        <taxon>campanulids</taxon>
        <taxon>Asterales</taxon>
        <taxon>Asteraceae</taxon>
        <taxon>Asteroideae</taxon>
        <taxon>Anthemideae</taxon>
        <taxon>Anthemidinae</taxon>
        <taxon>Tanacetum</taxon>
    </lineage>
</organism>
<name>A0ABQ5AQG0_9ASTR</name>